<evidence type="ECO:0000313" key="2">
    <source>
        <dbReference type="EMBL" id="KAF4580932.1"/>
    </source>
</evidence>
<comment type="caution">
    <text evidence="2">The sequence shown here is derived from an EMBL/GenBank/DDBJ whole genome shotgun (WGS) entry which is preliminary data.</text>
</comment>
<gene>
    <name evidence="2" type="ORF">GQ602_007069</name>
</gene>
<accession>A0A8H4Q0V6</accession>
<feature type="region of interest" description="Disordered" evidence="1">
    <location>
        <begin position="353"/>
        <end position="376"/>
    </location>
</feature>
<reference evidence="2 3" key="1">
    <citation type="journal article" date="2020" name="G3 (Bethesda)">
        <title>Genetic Underpinnings of Host Manipulation by Ophiocordyceps as Revealed by Comparative Transcriptomics.</title>
        <authorList>
            <person name="Will I."/>
            <person name="Das B."/>
            <person name="Trinh T."/>
            <person name="Brachmann A."/>
            <person name="Ohm R.A."/>
            <person name="de Bekker C."/>
        </authorList>
    </citation>
    <scope>NUCLEOTIDE SEQUENCE [LARGE SCALE GENOMIC DNA]</scope>
    <source>
        <strain evidence="2 3">EC05</strain>
    </source>
</reference>
<dbReference type="EMBL" id="JAACLJ010000009">
    <property type="protein sequence ID" value="KAF4580932.1"/>
    <property type="molecule type" value="Genomic_DNA"/>
</dbReference>
<dbReference type="AlphaFoldDB" id="A0A8H4Q0V6"/>
<evidence type="ECO:0000313" key="3">
    <source>
        <dbReference type="Proteomes" id="UP000562929"/>
    </source>
</evidence>
<proteinExistence type="predicted"/>
<sequence>MAARDHAHTLLLKAARHNGLQLGKDELRLALERSDFVQWANKHLGPENLLTADELAVYSALDRSGRVDQLASQHELAHVQAVSDDHLRAAIEDLSRSTEKMLSQARSLRIQRDALSRLAAEESDGVAARGQLCRARQHEDDGQRRRLAADVDELSTDVRFRLSDIEQQCRDSTPRARELVRDMLKSDDRLLAGFQKLCCELDKPVPEDEVLMERLRKTCARLARVTVDTARARLDRIYIDTIVATGRSRTAADEDDVAAIKEEVESLFSEMLPVAHMSIDRQHIRPALDSIAARSGMSMNRTAEALTYMDGCLDVLVKRMDRLRTRLVDVESLHHAAADMTFLAETELAVATSPEPSTATMLPGSPPKKTSPVRRTPLTTRNEAPLDLLLQNLSLPAMRNSNMTSTQQNSFLSRAVTERRQKAAEVARGAQESFETSVVAHLSDAKLAIQLLEDSLLADSPFADVNLSDPELETSILVLDQEIGKADAVFGRMTSFSINSRAVAGDTANKVGYTEDKLPVQTRRAVVGKSQ</sequence>
<name>A0A8H4Q0V6_9HYPO</name>
<protein>
    <submittedName>
        <fullName evidence="2">Vacuolar H+/Ca2+ exchanger</fullName>
    </submittedName>
</protein>
<dbReference type="Proteomes" id="UP000562929">
    <property type="component" value="Unassembled WGS sequence"/>
</dbReference>
<dbReference type="OrthoDB" id="5314201at2759"/>
<organism evidence="2 3">
    <name type="scientific">Ophiocordyceps camponoti-floridani</name>
    <dbReference type="NCBI Taxonomy" id="2030778"/>
    <lineage>
        <taxon>Eukaryota</taxon>
        <taxon>Fungi</taxon>
        <taxon>Dikarya</taxon>
        <taxon>Ascomycota</taxon>
        <taxon>Pezizomycotina</taxon>
        <taxon>Sordariomycetes</taxon>
        <taxon>Hypocreomycetidae</taxon>
        <taxon>Hypocreales</taxon>
        <taxon>Ophiocordycipitaceae</taxon>
        <taxon>Ophiocordyceps</taxon>
    </lineage>
</organism>
<keyword evidence="3" id="KW-1185">Reference proteome</keyword>
<evidence type="ECO:0000256" key="1">
    <source>
        <dbReference type="SAM" id="MobiDB-lite"/>
    </source>
</evidence>